<evidence type="ECO:0000256" key="1">
    <source>
        <dbReference type="ARBA" id="ARBA00022729"/>
    </source>
</evidence>
<dbReference type="PANTHER" id="PTHR19343">
    <property type="entry name" value="T CELL RECEPTOR ALPHA VARIABLE 1-2"/>
    <property type="match status" value="1"/>
</dbReference>
<evidence type="ECO:0000256" key="3">
    <source>
        <dbReference type="ARBA" id="ARBA00023130"/>
    </source>
</evidence>
<keyword evidence="10" id="KW-1185">Reference proteome</keyword>
<dbReference type="Proteomes" id="UP000314981">
    <property type="component" value="Unassembled WGS sequence"/>
</dbReference>
<evidence type="ECO:0000313" key="10">
    <source>
        <dbReference type="Proteomes" id="UP000314981"/>
    </source>
</evidence>
<reference evidence="10" key="1">
    <citation type="submission" date="2018-11" db="EMBL/GenBank/DDBJ databases">
        <title>Haplotype-resolved cattle genomes.</title>
        <authorList>
            <person name="Low W.Y."/>
            <person name="Tearle R."/>
            <person name="Bickhart D.M."/>
            <person name="Rosen B.D."/>
            <person name="Koren S."/>
            <person name="Rhie A."/>
            <person name="Hiendleder S."/>
            <person name="Phillippy A.M."/>
            <person name="Smith T.P.L."/>
            <person name="Williams J.L."/>
        </authorList>
    </citation>
    <scope>NUCLEOTIDE SEQUENCE [LARGE SCALE GENOMIC DNA]</scope>
</reference>
<feature type="chain" id="PRO_5021231780" description="Ig-like domain-containing protein" evidence="7">
    <location>
        <begin position="22"/>
        <end position="160"/>
    </location>
</feature>
<dbReference type="Gene3D" id="2.60.40.10">
    <property type="entry name" value="Immunoglobulins"/>
    <property type="match status" value="1"/>
</dbReference>
<keyword evidence="2" id="KW-0391">Immunity</keyword>
<feature type="signal peptide" evidence="7">
    <location>
        <begin position="1"/>
        <end position="21"/>
    </location>
</feature>
<evidence type="ECO:0000256" key="2">
    <source>
        <dbReference type="ARBA" id="ARBA00022859"/>
    </source>
</evidence>
<keyword evidence="3" id="KW-1064">Adaptive immunity</keyword>
<evidence type="ECO:0000256" key="6">
    <source>
        <dbReference type="ARBA" id="ARBA00043266"/>
    </source>
</evidence>
<evidence type="ECO:0000256" key="5">
    <source>
        <dbReference type="ARBA" id="ARBA00023319"/>
    </source>
</evidence>
<reference evidence="9" key="2">
    <citation type="submission" date="2025-08" db="UniProtKB">
        <authorList>
            <consortium name="Ensembl"/>
        </authorList>
    </citation>
    <scope>IDENTIFICATION</scope>
</reference>
<dbReference type="OMA" id="CLFGGSY"/>
<dbReference type="Ensembl" id="ENSBIXT00000008355.1">
    <property type="protein sequence ID" value="ENSBIXP00000004184.1"/>
    <property type="gene ID" value="ENSBIXG00000010536.1"/>
</dbReference>
<dbReference type="PANTHER" id="PTHR19343:SF24">
    <property type="entry name" value="T CELL RECEPTOR ALPHA VARIABLE 29_DELTA VARIABLE 5"/>
    <property type="match status" value="1"/>
</dbReference>
<dbReference type="GO" id="GO:0042101">
    <property type="term" value="C:T cell receptor complex"/>
    <property type="evidence" value="ECO:0007669"/>
    <property type="project" value="UniProtKB-KW"/>
</dbReference>
<dbReference type="InterPro" id="IPR051006">
    <property type="entry name" value="TCR_variable_domain"/>
</dbReference>
<accession>A0A4W2BVC9</accession>
<dbReference type="AlphaFoldDB" id="A0A4W2BVC9"/>
<dbReference type="InterPro" id="IPR013106">
    <property type="entry name" value="Ig_V-set"/>
</dbReference>
<keyword evidence="6" id="KW-1279">T cell receptor</keyword>
<dbReference type="GO" id="GO:0002250">
    <property type="term" value="P:adaptive immune response"/>
    <property type="evidence" value="ECO:0007669"/>
    <property type="project" value="UniProtKB-KW"/>
</dbReference>
<reference evidence="9" key="3">
    <citation type="submission" date="2025-09" db="UniProtKB">
        <authorList>
            <consortium name="Ensembl"/>
        </authorList>
    </citation>
    <scope>IDENTIFICATION</scope>
</reference>
<dbReference type="CDD" id="cd04983">
    <property type="entry name" value="IgV_TCR_alpha"/>
    <property type="match status" value="1"/>
</dbReference>
<evidence type="ECO:0000259" key="8">
    <source>
        <dbReference type="PROSITE" id="PS50835"/>
    </source>
</evidence>
<feature type="domain" description="Ig-like" evidence="8">
    <location>
        <begin position="29"/>
        <end position="129"/>
    </location>
</feature>
<name>A0A4W2BVC9_BOBOX</name>
<dbReference type="InterPro" id="IPR036179">
    <property type="entry name" value="Ig-like_dom_sf"/>
</dbReference>
<organism evidence="9 10">
    <name type="scientific">Bos indicus x Bos taurus</name>
    <name type="common">Hybrid cattle</name>
    <dbReference type="NCBI Taxonomy" id="30522"/>
    <lineage>
        <taxon>Eukaryota</taxon>
        <taxon>Metazoa</taxon>
        <taxon>Chordata</taxon>
        <taxon>Craniata</taxon>
        <taxon>Vertebrata</taxon>
        <taxon>Euteleostomi</taxon>
        <taxon>Mammalia</taxon>
        <taxon>Eutheria</taxon>
        <taxon>Laurasiatheria</taxon>
        <taxon>Artiodactyla</taxon>
        <taxon>Ruminantia</taxon>
        <taxon>Pecora</taxon>
        <taxon>Bovidae</taxon>
        <taxon>Bovinae</taxon>
        <taxon>Bos</taxon>
    </lineage>
</organism>
<dbReference type="GO" id="GO:0042605">
    <property type="term" value="F:peptide antigen binding"/>
    <property type="evidence" value="ECO:0007669"/>
    <property type="project" value="TreeGrafter"/>
</dbReference>
<proteinExistence type="predicted"/>
<evidence type="ECO:0000256" key="7">
    <source>
        <dbReference type="SAM" id="SignalP"/>
    </source>
</evidence>
<protein>
    <recommendedName>
        <fullName evidence="8">Ig-like domain-containing protein</fullName>
    </recommendedName>
</protein>
<evidence type="ECO:0000256" key="4">
    <source>
        <dbReference type="ARBA" id="ARBA00023170"/>
    </source>
</evidence>
<keyword evidence="1 7" id="KW-0732">Signal</keyword>
<dbReference type="SUPFAM" id="SSF48726">
    <property type="entry name" value="Immunoglobulin"/>
    <property type="match status" value="1"/>
</dbReference>
<dbReference type="InterPro" id="IPR013783">
    <property type="entry name" value="Ig-like_fold"/>
</dbReference>
<dbReference type="SMART" id="SM00409">
    <property type="entry name" value="IG"/>
    <property type="match status" value="1"/>
</dbReference>
<evidence type="ECO:0000313" key="9">
    <source>
        <dbReference type="Ensembl" id="ENSBIXP00000004184.1"/>
    </source>
</evidence>
<keyword evidence="4" id="KW-0675">Receptor</keyword>
<dbReference type="PROSITE" id="PS50835">
    <property type="entry name" value="IG_LIKE"/>
    <property type="match status" value="1"/>
</dbReference>
<dbReference type="InterPro" id="IPR003599">
    <property type="entry name" value="Ig_sub"/>
</dbReference>
<sequence length="160" mass="18001">MSKLLGTSLLILWLQSDWVKSQQKNGDQQKVKQNPPSLSVTEGGISILNCDYEDIMLNYFHWYRNYPAKSPTFLISIGSVLEKNEDGRFTVFHNRNAKHLSLHISASQPGDSALYLCAAHHTVLPRHLQPVLKRALGTQTQRHTDLLPIIPGSVRSCALK</sequence>
<dbReference type="InterPro" id="IPR007110">
    <property type="entry name" value="Ig-like_dom"/>
</dbReference>
<dbReference type="Pfam" id="PF07686">
    <property type="entry name" value="V-set"/>
    <property type="match status" value="1"/>
</dbReference>
<keyword evidence="5" id="KW-0393">Immunoglobulin domain</keyword>